<keyword evidence="3" id="KW-1185">Reference proteome</keyword>
<dbReference type="InterPro" id="IPR010702">
    <property type="entry name" value="Pectate_lyase_2"/>
</dbReference>
<dbReference type="GO" id="GO:0045490">
    <property type="term" value="P:pectin catabolic process"/>
    <property type="evidence" value="ECO:0007669"/>
    <property type="project" value="InterPro"/>
</dbReference>
<dbReference type="OrthoDB" id="2505409at2"/>
<evidence type="ECO:0000313" key="1">
    <source>
        <dbReference type="EMBL" id="RIH64224.1"/>
    </source>
</evidence>
<dbReference type="GO" id="GO:0042597">
    <property type="term" value="C:periplasmic space"/>
    <property type="evidence" value="ECO:0007669"/>
    <property type="project" value="InterPro"/>
</dbReference>
<dbReference type="EMBL" id="QWET01000012">
    <property type="protein sequence ID" value="RIH64224.1"/>
    <property type="molecule type" value="Genomic_DNA"/>
</dbReference>
<dbReference type="EMBL" id="QWET01000002">
    <property type="protein sequence ID" value="RIH66503.1"/>
    <property type="molecule type" value="Genomic_DNA"/>
</dbReference>
<reference evidence="2" key="2">
    <citation type="submission" date="2018-08" db="EMBL/GenBank/DDBJ databases">
        <authorList>
            <person name="Ferrada E.E."/>
            <person name="Latorre B.A."/>
        </authorList>
    </citation>
    <scope>NUCLEOTIDE SEQUENCE</scope>
    <source>
        <strain evidence="2">SY21</strain>
    </source>
</reference>
<dbReference type="GO" id="GO:0016837">
    <property type="term" value="F:carbon-oxygen lyase activity, acting on polysaccharides"/>
    <property type="evidence" value="ECO:0007669"/>
    <property type="project" value="InterPro"/>
</dbReference>
<accession>A0A399D505</accession>
<sequence length="555" mass="64005">MLRRGFLKTTGAVASGITIVPGDFLAMHRADSHLRKSTEMQANDYQQLVRTALDTLIEYGRDRYGDKHSPMFAAILTQDTLECPQEPPTAPSVSVRVDAGRMSRRAPGSSNHFYDQYTFRAMDLMTQFTGDPKYRNAVLDALRFNLNYAVDRRGFPALGGHISWNFYTDRANDQDGDHHELWFWPMDWELWWAADPDKARAYADRIWECHVVDKTTGETNRHSDKQHGWSFSWCDGTLMSAWAYAAIQTGEQKYHDWCKKVAGYHWQRLNPQTGLISGSGGQYGQGVDRYDTRDFTTTVMPFVRNLIEIGQQLGDKEMISMGRTILDGYAQYGYDSDKELFYAHLTLDGKPVRADALRDFVDGKDEPEGYLASWLPDAGWHEMPLFTAQLYAWAAEHVDRDAYLPTAQRFGIVLTRAWEGRYAGFEDWFALRDAIQPFSRETYKNERGISHTRYVPQGNFNKQFVEDYRKGGYVYQAPYGLFADHYGRMIKFCSAMYRLTRENAWNRLAIEVADEAVRYLWRGKLFVGHPDKTTYENSDQIGILLQALLQLQKDD</sequence>
<organism evidence="2 3">
    <name type="scientific">Mariniphaga sediminis</name>
    <dbReference type="NCBI Taxonomy" id="1628158"/>
    <lineage>
        <taxon>Bacteria</taxon>
        <taxon>Pseudomonadati</taxon>
        <taxon>Bacteroidota</taxon>
        <taxon>Bacteroidia</taxon>
        <taxon>Marinilabiliales</taxon>
        <taxon>Prolixibacteraceae</taxon>
        <taxon>Mariniphaga</taxon>
    </lineage>
</organism>
<dbReference type="RefSeq" id="WP_119348377.1">
    <property type="nucleotide sequence ID" value="NZ_QWET01000002.1"/>
</dbReference>
<dbReference type="Gene3D" id="1.50.10.20">
    <property type="match status" value="3"/>
</dbReference>
<dbReference type="InterPro" id="IPR008928">
    <property type="entry name" value="6-hairpin_glycosidase_sf"/>
</dbReference>
<dbReference type="Proteomes" id="UP000266441">
    <property type="component" value="Unassembled WGS sequence"/>
</dbReference>
<gene>
    <name evidence="2" type="ORF">D1164_02530</name>
    <name evidence="1" type="ORF">D1164_15480</name>
</gene>
<dbReference type="Pfam" id="PF06917">
    <property type="entry name" value="Pectate_lyase_2"/>
    <property type="match status" value="1"/>
</dbReference>
<dbReference type="SUPFAM" id="SSF48208">
    <property type="entry name" value="Six-hairpin glycosidases"/>
    <property type="match status" value="1"/>
</dbReference>
<reference evidence="2 3" key="1">
    <citation type="journal article" date="2015" name="Int. J. Syst. Evol. Microbiol.">
        <title>Mariniphaga sediminis sp. nov., isolated from coastal sediment.</title>
        <authorList>
            <person name="Wang F.Q."/>
            <person name="Shen Q.Y."/>
            <person name="Chen G.J."/>
            <person name="Du Z.J."/>
        </authorList>
    </citation>
    <scope>NUCLEOTIDE SEQUENCE [LARGE SCALE GENOMIC DNA]</scope>
    <source>
        <strain evidence="2 3">SY21</strain>
    </source>
</reference>
<evidence type="ECO:0000313" key="3">
    <source>
        <dbReference type="Proteomes" id="UP000266441"/>
    </source>
</evidence>
<comment type="caution">
    <text evidence="2">The sequence shown here is derived from an EMBL/GenBank/DDBJ whole genome shotgun (WGS) entry which is preliminary data.</text>
</comment>
<dbReference type="AlphaFoldDB" id="A0A399D505"/>
<evidence type="ECO:0000313" key="2">
    <source>
        <dbReference type="EMBL" id="RIH66503.1"/>
    </source>
</evidence>
<proteinExistence type="predicted"/>
<protein>
    <submittedName>
        <fullName evidence="2">Uncharacterized protein</fullName>
    </submittedName>
</protein>
<name>A0A399D505_9BACT</name>